<evidence type="ECO:0000256" key="2">
    <source>
        <dbReference type="HAMAP-Rule" id="MF_02087"/>
    </source>
</evidence>
<name>A0ABV3TFX5_9GAMM</name>
<evidence type="ECO:0000256" key="3">
    <source>
        <dbReference type="RuleBase" id="RU004514"/>
    </source>
</evidence>
<accession>A0ABV3TFX5</accession>
<dbReference type="PIRSF" id="PIRSF004848">
    <property type="entry name" value="YBL036c_PLPDEIII"/>
    <property type="match status" value="1"/>
</dbReference>
<dbReference type="Pfam" id="PF01168">
    <property type="entry name" value="Ala_racemase_N"/>
    <property type="match status" value="1"/>
</dbReference>
<keyword evidence="6" id="KW-1185">Reference proteome</keyword>
<evidence type="ECO:0000313" key="6">
    <source>
        <dbReference type="Proteomes" id="UP001556709"/>
    </source>
</evidence>
<evidence type="ECO:0000256" key="1">
    <source>
        <dbReference type="ARBA" id="ARBA00022898"/>
    </source>
</evidence>
<dbReference type="NCBIfam" id="TIGR00044">
    <property type="entry name" value="YggS family pyridoxal phosphate-dependent enzyme"/>
    <property type="match status" value="1"/>
</dbReference>
<organism evidence="5 6">
    <name type="scientific">Spiribacter pallidus</name>
    <dbReference type="NCBI Taxonomy" id="1987936"/>
    <lineage>
        <taxon>Bacteria</taxon>
        <taxon>Pseudomonadati</taxon>
        <taxon>Pseudomonadota</taxon>
        <taxon>Gammaproteobacteria</taxon>
        <taxon>Chromatiales</taxon>
        <taxon>Ectothiorhodospiraceae</taxon>
        <taxon>Spiribacter</taxon>
    </lineage>
</organism>
<dbReference type="PANTHER" id="PTHR10146">
    <property type="entry name" value="PROLINE SYNTHETASE CO-TRANSCRIBED BACTERIAL HOMOLOG PROTEIN"/>
    <property type="match status" value="1"/>
</dbReference>
<comment type="function">
    <text evidence="2">Pyridoxal 5'-phosphate (PLP)-binding protein, which is involved in PLP homeostasis.</text>
</comment>
<feature type="domain" description="Alanine racemase N-terminal" evidence="4">
    <location>
        <begin position="13"/>
        <end position="232"/>
    </location>
</feature>
<gene>
    <name evidence="5" type="ORF">V6X73_08270</name>
</gene>
<comment type="caution">
    <text evidence="5">The sequence shown here is derived from an EMBL/GenBank/DDBJ whole genome shotgun (WGS) entry which is preliminary data.</text>
</comment>
<dbReference type="Gene3D" id="3.20.20.10">
    <property type="entry name" value="Alanine racemase"/>
    <property type="match status" value="1"/>
</dbReference>
<dbReference type="InterPro" id="IPR029066">
    <property type="entry name" value="PLP-binding_barrel"/>
</dbReference>
<dbReference type="EMBL" id="JBAKFM010000004">
    <property type="protein sequence ID" value="MEX0469719.1"/>
    <property type="molecule type" value="Genomic_DNA"/>
</dbReference>
<dbReference type="InterPro" id="IPR001608">
    <property type="entry name" value="Ala_racemase_N"/>
</dbReference>
<dbReference type="PANTHER" id="PTHR10146:SF14">
    <property type="entry name" value="PYRIDOXAL PHOSPHATE HOMEOSTASIS PROTEIN"/>
    <property type="match status" value="1"/>
</dbReference>
<protein>
    <recommendedName>
        <fullName evidence="2">Pyridoxal phosphate homeostasis protein</fullName>
        <shortName evidence="2">PLP homeostasis protein</shortName>
    </recommendedName>
</protein>
<evidence type="ECO:0000313" key="5">
    <source>
        <dbReference type="EMBL" id="MEX0469719.1"/>
    </source>
</evidence>
<proteinExistence type="inferred from homology"/>
<dbReference type="PROSITE" id="PS01211">
    <property type="entry name" value="UPF0001"/>
    <property type="match status" value="1"/>
</dbReference>
<comment type="similarity">
    <text evidence="2 3">Belongs to the pyridoxal phosphate-binding protein YggS/PROSC family.</text>
</comment>
<feature type="modified residue" description="N6-(pyridoxal phosphate)lysine" evidence="2">
    <location>
        <position position="41"/>
    </location>
</feature>
<dbReference type="CDD" id="cd06824">
    <property type="entry name" value="PLPDE_III_Yggs_like"/>
    <property type="match status" value="1"/>
</dbReference>
<keyword evidence="1 2" id="KW-0663">Pyridoxal phosphate</keyword>
<dbReference type="HAMAP" id="MF_02087">
    <property type="entry name" value="PLP_homeostasis"/>
    <property type="match status" value="1"/>
</dbReference>
<sequence length="236" mass="25158">MEATASMDIADRLAAVRERIATAERDYGRSPGSVQLLAVSKRQAVAAIRAAQAQGQQAFGENYLQEAADKREALADAPIEWHFIGALQSNKTRPVAEGFDWVHTIDRLKIARRLSQQRPPAMPPLNCCIQVNVSGEASKAGVEPADAAELARSVAELPGLALRGLMTLPEAVMDFAAQRAAFAQLRAIQQALIAEGLALDTLSMGMSNDLEAAVAEGSTLVRLGTAVFGPRPEKTT</sequence>
<dbReference type="InterPro" id="IPR011078">
    <property type="entry name" value="PyrdxlP_homeostasis"/>
</dbReference>
<dbReference type="RefSeq" id="WP_367959425.1">
    <property type="nucleotide sequence ID" value="NZ_JBAKFK010000004.1"/>
</dbReference>
<dbReference type="SUPFAM" id="SSF51419">
    <property type="entry name" value="PLP-binding barrel"/>
    <property type="match status" value="1"/>
</dbReference>
<reference evidence="5 6" key="1">
    <citation type="submission" date="2024-02" db="EMBL/GenBank/DDBJ databases">
        <title>New especies of Spiribacter isolated from saline water.</title>
        <authorList>
            <person name="Leon M.J."/>
            <person name="De La Haba R."/>
            <person name="Sanchez-Porro C."/>
            <person name="Ventosa A."/>
        </authorList>
    </citation>
    <scope>NUCLEOTIDE SEQUENCE [LARGE SCALE GENOMIC DNA]</scope>
    <source>
        <strain evidence="6">ag22IC6-390</strain>
    </source>
</reference>
<dbReference type="Proteomes" id="UP001556709">
    <property type="component" value="Unassembled WGS sequence"/>
</dbReference>
<evidence type="ECO:0000259" key="4">
    <source>
        <dbReference type="Pfam" id="PF01168"/>
    </source>
</evidence>